<evidence type="ECO:0000313" key="10">
    <source>
        <dbReference type="Proteomes" id="UP000326611"/>
    </source>
</evidence>
<proteinExistence type="predicted"/>
<sequence length="496" mass="52871">MNTTRHRWLVLVIVSMACLLVAIDMTVLYIALPALTRELQASSSEKLWIVNMYPLVIAGLLLGAGTLGNRIGHKRLFISGLFIFGVASLLAAFSSSSPMLIFARALLGVGAAAMMPTTLAIISSTFEDHNERSIAVAIWAVVVSGGAAVGPLIGGLLLEYFWWGAMFVINVPIVLIACWLSGRLIKNIKNDSAQPWDLIASLQIMVALISLVFAINEIARQVPSYEAVAVALVICISVALLFARRQRSESPLIDRQLFRNPVFCSAFLAGLMGAGCLVAINLVLSQRLQLVVGLSPLQAGLYFLPLSLGALVGGPLSGWFLLRFKNEGLLAFVLTLYAAGIAMFLLSFSYPIFLQMVCLLLLGVCFGACMTAASHTMMSAAGPEREGMAASFDDLTVQLGGALGIAIMGSLMSIVYSRTLSIPEDTLNAESARDGIDSAILMAEQFPGAVGDSLVMNAHQAFENSVFSVLAAAIIVLLVIAAWVRFNVSRAIKPAV</sequence>
<dbReference type="Pfam" id="PF07690">
    <property type="entry name" value="MFS_1"/>
    <property type="match status" value="1"/>
</dbReference>
<dbReference type="EMBL" id="CABVIY010000004">
    <property type="protein sequence ID" value="VVP90863.1"/>
    <property type="molecule type" value="Genomic_DNA"/>
</dbReference>
<feature type="transmembrane region" description="Helical" evidence="7">
    <location>
        <begin position="222"/>
        <end position="242"/>
    </location>
</feature>
<evidence type="ECO:0000256" key="2">
    <source>
        <dbReference type="ARBA" id="ARBA00022448"/>
    </source>
</evidence>
<feature type="domain" description="Major facilitator superfamily (MFS) profile" evidence="8">
    <location>
        <begin position="10"/>
        <end position="489"/>
    </location>
</feature>
<dbReference type="OrthoDB" id="9807274at2"/>
<feature type="transmembrane region" description="Helical" evidence="7">
    <location>
        <begin position="302"/>
        <end position="322"/>
    </location>
</feature>
<feature type="transmembrane region" description="Helical" evidence="7">
    <location>
        <begin position="76"/>
        <end position="95"/>
    </location>
</feature>
<gene>
    <name evidence="9" type="primary">smvA</name>
    <name evidence="9" type="ORF">PS918_03220</name>
</gene>
<feature type="transmembrane region" description="Helical" evidence="7">
    <location>
        <begin position="329"/>
        <end position="346"/>
    </location>
</feature>
<dbReference type="CDD" id="cd17321">
    <property type="entry name" value="MFS_MMR_MDR_like"/>
    <property type="match status" value="1"/>
</dbReference>
<evidence type="ECO:0000256" key="1">
    <source>
        <dbReference type="ARBA" id="ARBA00004651"/>
    </source>
</evidence>
<keyword evidence="5 7" id="KW-1133">Transmembrane helix</keyword>
<dbReference type="PROSITE" id="PS51257">
    <property type="entry name" value="PROKAR_LIPOPROTEIN"/>
    <property type="match status" value="1"/>
</dbReference>
<feature type="transmembrane region" description="Helical" evidence="7">
    <location>
        <begin position="196"/>
        <end position="216"/>
    </location>
</feature>
<keyword evidence="4 7" id="KW-0812">Transmembrane</keyword>
<dbReference type="GO" id="GO:0005886">
    <property type="term" value="C:plasma membrane"/>
    <property type="evidence" value="ECO:0007669"/>
    <property type="project" value="UniProtKB-SubCell"/>
</dbReference>
<feature type="transmembrane region" description="Helical" evidence="7">
    <location>
        <begin position="52"/>
        <end position="69"/>
    </location>
</feature>
<protein>
    <submittedName>
        <fullName evidence="9">Methyl viologen resistance protein SmvA</fullName>
    </submittedName>
</protein>
<keyword evidence="2" id="KW-0813">Transport</keyword>
<keyword evidence="3" id="KW-1003">Cell membrane</keyword>
<feature type="transmembrane region" description="Helical" evidence="7">
    <location>
        <begin position="465"/>
        <end position="484"/>
    </location>
</feature>
<feature type="transmembrane region" description="Helical" evidence="7">
    <location>
        <begin position="101"/>
        <end position="122"/>
    </location>
</feature>
<dbReference type="PANTHER" id="PTHR42718">
    <property type="entry name" value="MAJOR FACILITATOR SUPERFAMILY MULTIDRUG TRANSPORTER MFSC"/>
    <property type="match status" value="1"/>
</dbReference>
<evidence type="ECO:0000256" key="6">
    <source>
        <dbReference type="ARBA" id="ARBA00023136"/>
    </source>
</evidence>
<evidence type="ECO:0000256" key="3">
    <source>
        <dbReference type="ARBA" id="ARBA00022475"/>
    </source>
</evidence>
<feature type="transmembrane region" description="Helical" evidence="7">
    <location>
        <begin position="9"/>
        <end position="32"/>
    </location>
</feature>
<evidence type="ECO:0000256" key="5">
    <source>
        <dbReference type="ARBA" id="ARBA00022989"/>
    </source>
</evidence>
<dbReference type="GO" id="GO:0022857">
    <property type="term" value="F:transmembrane transporter activity"/>
    <property type="evidence" value="ECO:0007669"/>
    <property type="project" value="InterPro"/>
</dbReference>
<feature type="transmembrane region" description="Helical" evidence="7">
    <location>
        <begin position="134"/>
        <end position="154"/>
    </location>
</feature>
<reference evidence="9 10" key="1">
    <citation type="submission" date="2019-09" db="EMBL/GenBank/DDBJ databases">
        <authorList>
            <person name="Chandra G."/>
            <person name="Truman W A."/>
        </authorList>
    </citation>
    <scope>NUCLEOTIDE SEQUENCE [LARGE SCALE GENOMIC DNA]</scope>
    <source>
        <strain evidence="9">PS918</strain>
    </source>
</reference>
<dbReference type="PANTHER" id="PTHR42718:SF47">
    <property type="entry name" value="METHYL VIOLOGEN RESISTANCE PROTEIN SMVA"/>
    <property type="match status" value="1"/>
</dbReference>
<evidence type="ECO:0000256" key="7">
    <source>
        <dbReference type="SAM" id="Phobius"/>
    </source>
</evidence>
<dbReference type="Gene3D" id="1.20.1720.10">
    <property type="entry name" value="Multidrug resistance protein D"/>
    <property type="match status" value="1"/>
</dbReference>
<dbReference type="PRINTS" id="PR01036">
    <property type="entry name" value="TCRTETB"/>
</dbReference>
<keyword evidence="6 7" id="KW-0472">Membrane</keyword>
<organism evidence="9 10">
    <name type="scientific">Pseudomonas fluorescens</name>
    <dbReference type="NCBI Taxonomy" id="294"/>
    <lineage>
        <taxon>Bacteria</taxon>
        <taxon>Pseudomonadati</taxon>
        <taxon>Pseudomonadota</taxon>
        <taxon>Gammaproteobacteria</taxon>
        <taxon>Pseudomonadales</taxon>
        <taxon>Pseudomonadaceae</taxon>
        <taxon>Pseudomonas</taxon>
    </lineage>
</organism>
<feature type="transmembrane region" description="Helical" evidence="7">
    <location>
        <begin position="395"/>
        <end position="416"/>
    </location>
</feature>
<dbReference type="AlphaFoldDB" id="A0A5E7T5B4"/>
<evidence type="ECO:0000256" key="4">
    <source>
        <dbReference type="ARBA" id="ARBA00022692"/>
    </source>
</evidence>
<feature type="transmembrane region" description="Helical" evidence="7">
    <location>
        <begin position="262"/>
        <end position="282"/>
    </location>
</feature>
<dbReference type="SUPFAM" id="SSF103473">
    <property type="entry name" value="MFS general substrate transporter"/>
    <property type="match status" value="1"/>
</dbReference>
<evidence type="ECO:0000259" key="8">
    <source>
        <dbReference type="PROSITE" id="PS50850"/>
    </source>
</evidence>
<accession>A0A5E7T5B4</accession>
<dbReference type="InterPro" id="IPR036259">
    <property type="entry name" value="MFS_trans_sf"/>
</dbReference>
<dbReference type="InterPro" id="IPR020846">
    <property type="entry name" value="MFS_dom"/>
</dbReference>
<dbReference type="Gene3D" id="1.20.1250.20">
    <property type="entry name" value="MFS general substrate transporter like domains"/>
    <property type="match status" value="1"/>
</dbReference>
<dbReference type="PROSITE" id="PS50850">
    <property type="entry name" value="MFS"/>
    <property type="match status" value="1"/>
</dbReference>
<dbReference type="InterPro" id="IPR011701">
    <property type="entry name" value="MFS"/>
</dbReference>
<name>A0A5E7T5B4_PSEFL</name>
<dbReference type="Proteomes" id="UP000326611">
    <property type="component" value="Unassembled WGS sequence"/>
</dbReference>
<feature type="transmembrane region" description="Helical" evidence="7">
    <location>
        <begin position="160"/>
        <end position="184"/>
    </location>
</feature>
<feature type="transmembrane region" description="Helical" evidence="7">
    <location>
        <begin position="352"/>
        <end position="374"/>
    </location>
</feature>
<evidence type="ECO:0000313" key="9">
    <source>
        <dbReference type="EMBL" id="VVP90863.1"/>
    </source>
</evidence>
<comment type="subcellular location">
    <subcellularLocation>
        <location evidence="1">Cell membrane</location>
        <topology evidence="1">Multi-pass membrane protein</topology>
    </subcellularLocation>
</comment>